<evidence type="ECO:0000313" key="2">
    <source>
        <dbReference type="EMBL" id="RKE41869.1"/>
    </source>
</evidence>
<keyword evidence="3" id="KW-1185">Reference proteome</keyword>
<evidence type="ECO:0000313" key="3">
    <source>
        <dbReference type="Proteomes" id="UP000286246"/>
    </source>
</evidence>
<keyword evidence="1" id="KW-0812">Transmembrane</keyword>
<sequence>MKQQYLFIVYIVIVGIVIFILWTKLKNLKTQSISDTIRPLGDGLPTKTIINDKLVIVENIDENDVKRILQEFCNAYNQKSFEAIPRLTKLSNTKFAVTFPFDVDFNIYCFFINYLNYPIGFDRSFKIIAWATTKPTDSWVTENIANKNVMLYISESDTEYDNVYLTTYDNIGYKLGFARGKGEQLPDRPEKDFVKPPISAGELEAKIYTDFR</sequence>
<keyword evidence="1" id="KW-1133">Transmembrane helix</keyword>
<gene>
    <name evidence="2" type="ORF">DFQ12_5739</name>
</gene>
<dbReference type="Proteomes" id="UP000286246">
    <property type="component" value="Unassembled WGS sequence"/>
</dbReference>
<dbReference type="RefSeq" id="WP_120262278.1">
    <property type="nucleotide sequence ID" value="NZ_RAPY01000010.1"/>
</dbReference>
<evidence type="ECO:0000256" key="1">
    <source>
        <dbReference type="SAM" id="Phobius"/>
    </source>
</evidence>
<name>A0A420ABL2_SPHD1</name>
<proteinExistence type="predicted"/>
<feature type="transmembrane region" description="Helical" evidence="1">
    <location>
        <begin position="6"/>
        <end position="23"/>
    </location>
</feature>
<dbReference type="AlphaFoldDB" id="A0A420ABL2"/>
<organism evidence="2 3">
    <name type="scientific">Sphingobacterium detergens</name>
    <dbReference type="NCBI Taxonomy" id="1145106"/>
    <lineage>
        <taxon>Bacteria</taxon>
        <taxon>Pseudomonadati</taxon>
        <taxon>Bacteroidota</taxon>
        <taxon>Sphingobacteriia</taxon>
        <taxon>Sphingobacteriales</taxon>
        <taxon>Sphingobacteriaceae</taxon>
        <taxon>Sphingobacterium</taxon>
    </lineage>
</organism>
<reference evidence="2 3" key="1">
    <citation type="submission" date="2018-09" db="EMBL/GenBank/DDBJ databases">
        <title>Genomic Encyclopedia of Type Strains, Phase III (KMG-III): the genomes of soil and plant-associated and newly described type strains.</title>
        <authorList>
            <person name="Whitman W."/>
        </authorList>
    </citation>
    <scope>NUCLEOTIDE SEQUENCE [LARGE SCALE GENOMIC DNA]</scope>
    <source>
        <strain evidence="2 3">CECT 7938</strain>
    </source>
</reference>
<dbReference type="EMBL" id="RAPY01000010">
    <property type="protein sequence ID" value="RKE41869.1"/>
    <property type="molecule type" value="Genomic_DNA"/>
</dbReference>
<dbReference type="OrthoDB" id="793776at2"/>
<keyword evidence="1" id="KW-0472">Membrane</keyword>
<accession>A0A420ABL2</accession>
<comment type="caution">
    <text evidence="2">The sequence shown here is derived from an EMBL/GenBank/DDBJ whole genome shotgun (WGS) entry which is preliminary data.</text>
</comment>
<protein>
    <submittedName>
        <fullName evidence="2">Uncharacterized protein</fullName>
    </submittedName>
</protein>